<dbReference type="Pfam" id="PF10604">
    <property type="entry name" value="Polyketide_cyc2"/>
    <property type="match status" value="1"/>
</dbReference>
<comment type="caution">
    <text evidence="2">The sequence shown here is derived from an EMBL/GenBank/DDBJ whole genome shotgun (WGS) entry which is preliminary data.</text>
</comment>
<dbReference type="InterPro" id="IPR019587">
    <property type="entry name" value="Polyketide_cyclase/dehydratase"/>
</dbReference>
<evidence type="ECO:0000256" key="1">
    <source>
        <dbReference type="SAM" id="SignalP"/>
    </source>
</evidence>
<keyword evidence="3" id="KW-1185">Reference proteome</keyword>
<keyword evidence="1" id="KW-0732">Signal</keyword>
<proteinExistence type="predicted"/>
<dbReference type="Proteomes" id="UP001226434">
    <property type="component" value="Unassembled WGS sequence"/>
</dbReference>
<sequence length="167" mass="18723">MMHKYLLIVFFCVANYSCSFAQMQAAQKTSWDFDTTVKFNKPVPALWDAIKDPAKWATISNGYITSIDAKGEAQNLKREITFADGSKRKDEVTQYQPEYKFIVLKVTDPVPASITTNTLAFHAATEGEGISSLHIFFRAEGDEAQKAGLISALRKEIANYMEGLRKN</sequence>
<organism evidence="2 3">
    <name type="scientific">Pinibacter soli</name>
    <dbReference type="NCBI Taxonomy" id="3044211"/>
    <lineage>
        <taxon>Bacteria</taxon>
        <taxon>Pseudomonadati</taxon>
        <taxon>Bacteroidota</taxon>
        <taxon>Chitinophagia</taxon>
        <taxon>Chitinophagales</taxon>
        <taxon>Chitinophagaceae</taxon>
        <taxon>Pinibacter</taxon>
    </lineage>
</organism>
<feature type="chain" id="PRO_5045408015" evidence="1">
    <location>
        <begin position="22"/>
        <end position="167"/>
    </location>
</feature>
<dbReference type="Gene3D" id="3.30.530.20">
    <property type="match status" value="1"/>
</dbReference>
<gene>
    <name evidence="2" type="ORF">QJ048_15400</name>
</gene>
<evidence type="ECO:0000313" key="2">
    <source>
        <dbReference type="EMBL" id="MDI3321179.1"/>
    </source>
</evidence>
<accession>A0ABT6RH43</accession>
<dbReference type="EMBL" id="JASBRG010000007">
    <property type="protein sequence ID" value="MDI3321179.1"/>
    <property type="molecule type" value="Genomic_DNA"/>
</dbReference>
<reference evidence="2 3" key="1">
    <citation type="submission" date="2023-05" db="EMBL/GenBank/DDBJ databases">
        <title>Genome sequence of Pinibacter sp. MAH-24.</title>
        <authorList>
            <person name="Huq M.A."/>
        </authorList>
    </citation>
    <scope>NUCLEOTIDE SEQUENCE [LARGE SCALE GENOMIC DNA]</scope>
    <source>
        <strain evidence="2 3">MAH-24</strain>
    </source>
</reference>
<protein>
    <submittedName>
        <fullName evidence="2">SRPBCC family protein</fullName>
    </submittedName>
</protein>
<dbReference type="InterPro" id="IPR023393">
    <property type="entry name" value="START-like_dom_sf"/>
</dbReference>
<dbReference type="SUPFAM" id="SSF55961">
    <property type="entry name" value="Bet v1-like"/>
    <property type="match status" value="1"/>
</dbReference>
<feature type="signal peptide" evidence="1">
    <location>
        <begin position="1"/>
        <end position="21"/>
    </location>
</feature>
<name>A0ABT6RH43_9BACT</name>
<evidence type="ECO:0000313" key="3">
    <source>
        <dbReference type="Proteomes" id="UP001226434"/>
    </source>
</evidence>
<dbReference type="RefSeq" id="WP_282335289.1">
    <property type="nucleotide sequence ID" value="NZ_JASBRG010000007.1"/>
</dbReference>